<dbReference type="SUPFAM" id="SSF53335">
    <property type="entry name" value="S-adenosyl-L-methionine-dependent methyltransferases"/>
    <property type="match status" value="1"/>
</dbReference>
<sequence length="378" mass="43601">MGIEERVVAKIKSQGGSISFREYMQLALYYPNYGYYSSSRDKISSGGDFITATSQTSLFARTFARQFATILREFEQQGNIVEFGSGTGKFAADCMDELSKLGILPEKYFIVELSTDLKLKQQKYIKQNIPNLFDRFVWLEELPKQKLKAIVFANEVLDAMPVDIFNVKDNKLIQQGVTFDGSKFKFVDLQVNDSLFEYEAQRILEDDISFEDGYVSELNIWIRPWIKALRDCLERAVVFLCDYGYHRKLYYTPARNMGTLACYHKHQVNFDPFINIGLQDITSHVDFTTVAEAATEVDFELDGYMNQANFLKRAGIDKVFINLFQSLEQKDQLIYNSDLKELLLGDKLAETFKVICFSLGFETILEVFDNEDNIDYLL</sequence>
<dbReference type="PANTHER" id="PTHR12049">
    <property type="entry name" value="PROTEIN ARGININE METHYLTRANSFERASE NDUFAF7, MITOCHONDRIAL"/>
    <property type="match status" value="1"/>
</dbReference>
<dbReference type="InterPro" id="IPR003788">
    <property type="entry name" value="NDUFAF7"/>
</dbReference>
<reference evidence="3 4" key="1">
    <citation type="submission" date="2019-03" db="EMBL/GenBank/DDBJ databases">
        <title>Complete Genome Sequence of Allofrancisella frigidaquae Strain SYSU 10HL1970 Isolated from Water-Cooling Systems in China.</title>
        <authorList>
            <person name="Ohrman C."/>
            <person name="Uneklint I."/>
            <person name="Sjodin A."/>
        </authorList>
    </citation>
    <scope>NUCLEOTIDE SEQUENCE [LARGE SCALE GENOMIC DNA]</scope>
    <source>
        <strain evidence="3 4">SYSU 10HL1970</strain>
    </source>
</reference>
<accession>A0A6M3HSE8</accession>
<protein>
    <submittedName>
        <fullName evidence="3">SAM-dependent methyltransferase</fullName>
    </submittedName>
</protein>
<dbReference type="InterPro" id="IPR038375">
    <property type="entry name" value="NDUFAF7_sf"/>
</dbReference>
<keyword evidence="4" id="KW-1185">Reference proteome</keyword>
<name>A0A6M3HSE8_9GAMM</name>
<dbReference type="AlphaFoldDB" id="A0A6M3HSE8"/>
<keyword evidence="2 3" id="KW-0808">Transferase</keyword>
<evidence type="ECO:0000313" key="3">
    <source>
        <dbReference type="EMBL" id="QIV94065.1"/>
    </source>
</evidence>
<gene>
    <name evidence="3" type="ORF">E3E15_01320</name>
</gene>
<keyword evidence="1 3" id="KW-0489">Methyltransferase</keyword>
<dbReference type="Proteomes" id="UP000503320">
    <property type="component" value="Chromosome"/>
</dbReference>
<dbReference type="KEGG" id="afri:E3E15_01320"/>
<evidence type="ECO:0000256" key="2">
    <source>
        <dbReference type="ARBA" id="ARBA00022679"/>
    </source>
</evidence>
<evidence type="ECO:0000256" key="1">
    <source>
        <dbReference type="ARBA" id="ARBA00022603"/>
    </source>
</evidence>
<dbReference type="EMBL" id="CP038017">
    <property type="protein sequence ID" value="QIV94065.1"/>
    <property type="molecule type" value="Genomic_DNA"/>
</dbReference>
<evidence type="ECO:0000313" key="4">
    <source>
        <dbReference type="Proteomes" id="UP000503320"/>
    </source>
</evidence>
<dbReference type="GO" id="GO:0032259">
    <property type="term" value="P:methylation"/>
    <property type="evidence" value="ECO:0007669"/>
    <property type="project" value="UniProtKB-KW"/>
</dbReference>
<organism evidence="3 4">
    <name type="scientific">Allofrancisella frigidaquae</name>
    <dbReference type="NCBI Taxonomy" id="1085644"/>
    <lineage>
        <taxon>Bacteria</taxon>
        <taxon>Pseudomonadati</taxon>
        <taxon>Pseudomonadota</taxon>
        <taxon>Gammaproteobacteria</taxon>
        <taxon>Thiotrichales</taxon>
        <taxon>Francisellaceae</taxon>
        <taxon>Allofrancisella</taxon>
    </lineage>
</organism>
<dbReference type="Gene3D" id="3.40.50.12710">
    <property type="match status" value="1"/>
</dbReference>
<dbReference type="GO" id="GO:0035243">
    <property type="term" value="F:protein-arginine omega-N symmetric methyltransferase activity"/>
    <property type="evidence" value="ECO:0007669"/>
    <property type="project" value="TreeGrafter"/>
</dbReference>
<dbReference type="Pfam" id="PF02636">
    <property type="entry name" value="Methyltransf_28"/>
    <property type="match status" value="1"/>
</dbReference>
<dbReference type="PANTHER" id="PTHR12049:SF7">
    <property type="entry name" value="PROTEIN ARGININE METHYLTRANSFERASE NDUFAF7, MITOCHONDRIAL"/>
    <property type="match status" value="1"/>
</dbReference>
<proteinExistence type="predicted"/>
<dbReference type="InterPro" id="IPR029063">
    <property type="entry name" value="SAM-dependent_MTases_sf"/>
</dbReference>
<dbReference type="RefSeq" id="WP_172106301.1">
    <property type="nucleotide sequence ID" value="NZ_CP038017.1"/>
</dbReference>